<gene>
    <name evidence="2" type="ORF">ARMOST_12203</name>
</gene>
<feature type="region of interest" description="Disordered" evidence="1">
    <location>
        <begin position="34"/>
        <end position="77"/>
    </location>
</feature>
<accession>A0A284RJB7</accession>
<feature type="compositionally biased region" description="Low complexity" evidence="1">
    <location>
        <begin position="50"/>
        <end position="59"/>
    </location>
</feature>
<protein>
    <submittedName>
        <fullName evidence="2">Uncharacterized protein</fullName>
    </submittedName>
</protein>
<evidence type="ECO:0000256" key="1">
    <source>
        <dbReference type="SAM" id="MobiDB-lite"/>
    </source>
</evidence>
<dbReference type="Proteomes" id="UP000219338">
    <property type="component" value="Unassembled WGS sequence"/>
</dbReference>
<name>A0A284RJB7_ARMOS</name>
<sequence length="112" mass="12460">MASGCGSATGQPTKATRYIQFKSCFSIDIARADRSRLPPRPRPFDALQDPPSSHFSFRRPSQDNDAPSIDSLPSRATDVPLPSRFFWSFLSTLRFCLGSLYICPPRLTVIPP</sequence>
<reference evidence="3" key="1">
    <citation type="journal article" date="2017" name="Nat. Ecol. Evol.">
        <title>Genome expansion and lineage-specific genetic innovations in the forest pathogenic fungi Armillaria.</title>
        <authorList>
            <person name="Sipos G."/>
            <person name="Prasanna A.N."/>
            <person name="Walter M.C."/>
            <person name="O'Connor E."/>
            <person name="Balint B."/>
            <person name="Krizsan K."/>
            <person name="Kiss B."/>
            <person name="Hess J."/>
            <person name="Varga T."/>
            <person name="Slot J."/>
            <person name="Riley R."/>
            <person name="Boka B."/>
            <person name="Rigling D."/>
            <person name="Barry K."/>
            <person name="Lee J."/>
            <person name="Mihaltcheva S."/>
            <person name="LaButti K."/>
            <person name="Lipzen A."/>
            <person name="Waldron R."/>
            <person name="Moloney N.M."/>
            <person name="Sperisen C."/>
            <person name="Kredics L."/>
            <person name="Vagvoelgyi C."/>
            <person name="Patrignani A."/>
            <person name="Fitzpatrick D."/>
            <person name="Nagy I."/>
            <person name="Doyle S."/>
            <person name="Anderson J.B."/>
            <person name="Grigoriev I.V."/>
            <person name="Gueldener U."/>
            <person name="Muensterkoetter M."/>
            <person name="Nagy L.G."/>
        </authorList>
    </citation>
    <scope>NUCLEOTIDE SEQUENCE [LARGE SCALE GENOMIC DNA]</scope>
    <source>
        <strain evidence="3">C18/9</strain>
    </source>
</reference>
<dbReference type="EMBL" id="FUEG01000009">
    <property type="protein sequence ID" value="SJL08832.1"/>
    <property type="molecule type" value="Genomic_DNA"/>
</dbReference>
<organism evidence="2 3">
    <name type="scientific">Armillaria ostoyae</name>
    <name type="common">Armillaria root rot fungus</name>
    <dbReference type="NCBI Taxonomy" id="47428"/>
    <lineage>
        <taxon>Eukaryota</taxon>
        <taxon>Fungi</taxon>
        <taxon>Dikarya</taxon>
        <taxon>Basidiomycota</taxon>
        <taxon>Agaricomycotina</taxon>
        <taxon>Agaricomycetes</taxon>
        <taxon>Agaricomycetidae</taxon>
        <taxon>Agaricales</taxon>
        <taxon>Marasmiineae</taxon>
        <taxon>Physalacriaceae</taxon>
        <taxon>Armillaria</taxon>
    </lineage>
</organism>
<evidence type="ECO:0000313" key="3">
    <source>
        <dbReference type="Proteomes" id="UP000219338"/>
    </source>
</evidence>
<proteinExistence type="predicted"/>
<dbReference type="AlphaFoldDB" id="A0A284RJB7"/>
<keyword evidence="3" id="KW-1185">Reference proteome</keyword>
<evidence type="ECO:0000313" key="2">
    <source>
        <dbReference type="EMBL" id="SJL08832.1"/>
    </source>
</evidence>